<dbReference type="OrthoDB" id="5339038at2759"/>
<dbReference type="AlphaFoldDB" id="A0A8H4NR49"/>
<dbReference type="PANTHER" id="PTHR38795:SF1">
    <property type="entry name" value="DUF6604 DOMAIN-CONTAINING PROTEIN"/>
    <property type="match status" value="1"/>
</dbReference>
<keyword evidence="2" id="KW-1185">Reference proteome</keyword>
<name>A0A8H4NR49_9HYPO</name>
<evidence type="ECO:0000313" key="2">
    <source>
        <dbReference type="Proteomes" id="UP000554235"/>
    </source>
</evidence>
<evidence type="ECO:0000313" key="1">
    <source>
        <dbReference type="EMBL" id="KAF4442143.1"/>
    </source>
</evidence>
<accession>A0A8H4NR49</accession>
<dbReference type="EMBL" id="JAADYS010003793">
    <property type="protein sequence ID" value="KAF4442143.1"/>
    <property type="molecule type" value="Genomic_DNA"/>
</dbReference>
<gene>
    <name evidence="1" type="ORF">FALBO_17303</name>
</gene>
<dbReference type="PANTHER" id="PTHR38795">
    <property type="entry name" value="DUF6604 DOMAIN-CONTAINING PROTEIN"/>
    <property type="match status" value="1"/>
</dbReference>
<reference evidence="1 2" key="1">
    <citation type="submission" date="2020-01" db="EMBL/GenBank/DDBJ databases">
        <title>Identification and distribution of gene clusters putatively required for synthesis of sphingolipid metabolism inhibitors in phylogenetically diverse species of the filamentous fungus Fusarium.</title>
        <authorList>
            <person name="Kim H.-S."/>
            <person name="Busman M."/>
            <person name="Brown D.W."/>
            <person name="Divon H."/>
            <person name="Uhlig S."/>
            <person name="Proctor R.H."/>
        </authorList>
    </citation>
    <scope>NUCLEOTIDE SEQUENCE [LARGE SCALE GENOMIC DNA]</scope>
    <source>
        <strain evidence="1 2">NRRL 20459</strain>
    </source>
</reference>
<dbReference type="Proteomes" id="UP000554235">
    <property type="component" value="Unassembled WGS sequence"/>
</dbReference>
<organism evidence="1 2">
    <name type="scientific">Fusarium albosuccineum</name>
    <dbReference type="NCBI Taxonomy" id="1237068"/>
    <lineage>
        <taxon>Eukaryota</taxon>
        <taxon>Fungi</taxon>
        <taxon>Dikarya</taxon>
        <taxon>Ascomycota</taxon>
        <taxon>Pezizomycotina</taxon>
        <taxon>Sordariomycetes</taxon>
        <taxon>Hypocreomycetidae</taxon>
        <taxon>Hypocreales</taxon>
        <taxon>Nectriaceae</taxon>
        <taxon>Fusarium</taxon>
        <taxon>Fusarium decemcellulare species complex</taxon>
    </lineage>
</organism>
<comment type="caution">
    <text evidence="1">The sequence shown here is derived from an EMBL/GenBank/DDBJ whole genome shotgun (WGS) entry which is preliminary data.</text>
</comment>
<sequence>MYGLNTIPPSRFSDHNANGLWEYSPFLCGSGLMEGLELSYRLSMMLWEQMPEPILLIHLHHAAVEKGYLTRPIGLYQSIEDLMKESFFVKGQPPTSNFGEALLAKIGETGSRSQAQRRSLRQKMGSPSNLHQVLDLSQNTFYKKPSSLALYRKADWNADAVPDNDITPGSFLFLQRIGRTKKIIDPETKKVRLEETPLIRNARAAGMDDKMLMEMVDLKAKATQAEPTLPQSVLDAMTPEGFKTMSTPEGGFQTFPSGTPSSIARPAAKSDNEFYGKDLLDLIKMDVANDVQGIMPLSSLNYLSVTVWFIIMFNKIEERLREARDPVYIEAFERPGPWERVKRVGLGMLALRPEHDKSLRLIAEVLESGRCGFMDYIYWEDLDTEPKLRQQQRSASGYEGGNECTVM</sequence>
<protein>
    <submittedName>
        <fullName evidence="1">Uncharacterized protein</fullName>
    </submittedName>
</protein>
<proteinExistence type="predicted"/>